<dbReference type="Pfam" id="PF09479">
    <property type="entry name" value="Flg_new"/>
    <property type="match status" value="3"/>
</dbReference>
<evidence type="ECO:0000313" key="2">
    <source>
        <dbReference type="EMBL" id="MEQ2429302.1"/>
    </source>
</evidence>
<name>A0ABV1DG08_9FIRM</name>
<dbReference type="Proteomes" id="UP001454086">
    <property type="component" value="Unassembled WGS sequence"/>
</dbReference>
<dbReference type="InterPro" id="IPR042229">
    <property type="entry name" value="Listeria/Bacterioides_rpt_sf"/>
</dbReference>
<dbReference type="RefSeq" id="WP_349119701.1">
    <property type="nucleotide sequence ID" value="NZ_JBBMFM010000342.1"/>
</dbReference>
<keyword evidence="3" id="KW-1185">Reference proteome</keyword>
<gene>
    <name evidence="2" type="ORF">WMQ36_30500</name>
</gene>
<evidence type="ECO:0000313" key="3">
    <source>
        <dbReference type="Proteomes" id="UP001454086"/>
    </source>
</evidence>
<comment type="subcellular location">
    <subcellularLocation>
        <location evidence="1">Cell envelope</location>
    </subcellularLocation>
</comment>
<evidence type="ECO:0000256" key="1">
    <source>
        <dbReference type="ARBA" id="ARBA00004196"/>
    </source>
</evidence>
<dbReference type="EMBL" id="JBBMFM010000342">
    <property type="protein sequence ID" value="MEQ2429302.1"/>
    <property type="molecule type" value="Genomic_DNA"/>
</dbReference>
<dbReference type="Gene3D" id="2.60.40.4270">
    <property type="entry name" value="Listeria-Bacteroides repeat domain"/>
    <property type="match status" value="2"/>
</dbReference>
<sequence>PICVSLFGITSVSKSNGREYAEIADVPYGTVINGENLPSADDLPIPEGNEFRGWGIKDSSGKIIPYNFSTKVTQNMTLYPIWSNTSGYIVTYDIGEGAVGIPPVDGWHYDYDAAAKIMSADNLNNEGKVFIGWSSNYEGDTALYYPGDKIRITSDVVLTAQWEDIVGKISLTYYANDGSNKKEVISELVNNQRVTILDNMFEVPEGKYFAGWNTLADGTGEAFEPNSDVLVDRFEDNQLFAQWADCILLNVTANSLTTTYNGKPQTVEGITVDGLLKNHVLEGLNASATGTDVGIYDSLVTGTAKIVDQNENDVTKRYNIVTADGYLNITPISEKLTVTVTGNTASMVYTGSEQGVEGYTSDAPTGVNVTLAEGSEAVAKGTDAGRYMMGLEADDFVVSSTNYSSIEVKVVDGYLDITPVTETLTVTVTGNTASMVYTGSEQSVDGYTSDAPTGVNLVLAEGSEAVAKGTGAGRYMMGLEADDFVASSTNYSSIEVKVVDGYLDITPVTETLTVTVTGNTASMVYTGSEQGVDGYTSDAPTGVNVTLAEGSEAIAKGTDAGRYMMGLEADDFVASSTNYSNIEVKVVDGYLDITPVTETLTVTVTGNTASMVYTGSEQGVDGYTSDAP</sequence>
<comment type="caution">
    <text evidence="2">The sequence shown here is derived from an EMBL/GenBank/DDBJ whole genome shotgun (WGS) entry which is preliminary data.</text>
</comment>
<accession>A0ABV1DG08</accession>
<feature type="non-terminal residue" evidence="2">
    <location>
        <position position="1"/>
    </location>
</feature>
<organism evidence="2 3">
    <name type="scientific">Enterocloster hominis</name>
    <name type="common">ex Hitch et al. 2024</name>
    <dbReference type="NCBI Taxonomy" id="1917870"/>
    <lineage>
        <taxon>Bacteria</taxon>
        <taxon>Bacillati</taxon>
        <taxon>Bacillota</taxon>
        <taxon>Clostridia</taxon>
        <taxon>Lachnospirales</taxon>
        <taxon>Lachnospiraceae</taxon>
        <taxon>Enterocloster</taxon>
    </lineage>
</organism>
<protein>
    <submittedName>
        <fullName evidence="2">InlB B-repeat-containing protein</fullName>
    </submittedName>
</protein>
<reference evidence="2 3" key="1">
    <citation type="submission" date="2024-03" db="EMBL/GenBank/DDBJ databases">
        <title>Human intestinal bacterial collection.</title>
        <authorList>
            <person name="Pauvert C."/>
            <person name="Hitch T.C.A."/>
            <person name="Clavel T."/>
        </authorList>
    </citation>
    <scope>NUCLEOTIDE SEQUENCE [LARGE SCALE GENOMIC DNA]</scope>
    <source>
        <strain evidence="2 3">CLA-SR-H021</strain>
    </source>
</reference>
<feature type="non-terminal residue" evidence="2">
    <location>
        <position position="628"/>
    </location>
</feature>
<proteinExistence type="predicted"/>
<dbReference type="InterPro" id="IPR013378">
    <property type="entry name" value="InlB-like_B-rpt"/>
</dbReference>